<dbReference type="HOGENOM" id="CLU_033536_6_1_0"/>
<dbReference type="Proteomes" id="UP000027982">
    <property type="component" value="Chromosome"/>
</dbReference>
<evidence type="ECO:0000256" key="7">
    <source>
        <dbReference type="ARBA" id="ARBA00040894"/>
    </source>
</evidence>
<evidence type="ECO:0000256" key="9">
    <source>
        <dbReference type="ARBA" id="ARBA00048997"/>
    </source>
</evidence>
<evidence type="ECO:0000256" key="8">
    <source>
        <dbReference type="ARBA" id="ARBA00048689"/>
    </source>
</evidence>
<dbReference type="STRING" id="661478.OP10G_1864"/>
<dbReference type="PANTHER" id="PTHR48090:SF10">
    <property type="entry name" value="GLUCOSYL-3-PHOSPHOGLYCERATE SYNTHASE"/>
    <property type="match status" value="1"/>
</dbReference>
<evidence type="ECO:0000313" key="11">
    <source>
        <dbReference type="EMBL" id="AIE85232.1"/>
    </source>
</evidence>
<keyword evidence="5" id="KW-0460">Magnesium</keyword>
<dbReference type="EC" id="2.4.1.266" evidence="6"/>
<evidence type="ECO:0000256" key="1">
    <source>
        <dbReference type="ARBA" id="ARBA00001946"/>
    </source>
</evidence>
<evidence type="ECO:0000259" key="10">
    <source>
        <dbReference type="Pfam" id="PF00535"/>
    </source>
</evidence>
<feature type="domain" description="Glycosyltransferase 2-like" evidence="10">
    <location>
        <begin position="11"/>
        <end position="123"/>
    </location>
</feature>
<dbReference type="Gene3D" id="3.90.550.10">
    <property type="entry name" value="Spore Coat Polysaccharide Biosynthesis Protein SpsA, Chain A"/>
    <property type="match status" value="1"/>
</dbReference>
<dbReference type="OrthoDB" id="9810303at2"/>
<evidence type="ECO:0000256" key="2">
    <source>
        <dbReference type="ARBA" id="ARBA00006739"/>
    </source>
</evidence>
<dbReference type="GO" id="GO:0016757">
    <property type="term" value="F:glycosyltransferase activity"/>
    <property type="evidence" value="ECO:0007669"/>
    <property type="project" value="UniProtKB-KW"/>
</dbReference>
<dbReference type="CDD" id="cd04179">
    <property type="entry name" value="DPM_DPG-synthase_like"/>
    <property type="match status" value="1"/>
</dbReference>
<evidence type="ECO:0000256" key="4">
    <source>
        <dbReference type="ARBA" id="ARBA00022679"/>
    </source>
</evidence>
<dbReference type="InterPro" id="IPR029044">
    <property type="entry name" value="Nucleotide-diphossugar_trans"/>
</dbReference>
<keyword evidence="3" id="KW-0328">Glycosyltransferase</keyword>
<dbReference type="InterPro" id="IPR001173">
    <property type="entry name" value="Glyco_trans_2-like"/>
</dbReference>
<comment type="catalytic activity">
    <reaction evidence="8">
        <text>(2R)-3-phosphoglycerate + UDP-alpha-D-glucose = (2R)-2-O-(alpha-D-glucopyranosyl)-3-phospho-glycerate + UDP + H(+)</text>
        <dbReference type="Rhea" id="RHEA:31319"/>
        <dbReference type="ChEBI" id="CHEBI:15378"/>
        <dbReference type="ChEBI" id="CHEBI:58223"/>
        <dbReference type="ChEBI" id="CHEBI:58272"/>
        <dbReference type="ChEBI" id="CHEBI:58885"/>
        <dbReference type="ChEBI" id="CHEBI:62600"/>
        <dbReference type="EC" id="2.4.1.266"/>
    </reaction>
    <physiologicalReaction direction="left-to-right" evidence="8">
        <dbReference type="Rhea" id="RHEA:31320"/>
    </physiologicalReaction>
</comment>
<proteinExistence type="inferred from homology"/>
<organism evidence="11 12">
    <name type="scientific">Fimbriimonas ginsengisoli Gsoil 348</name>
    <dbReference type="NCBI Taxonomy" id="661478"/>
    <lineage>
        <taxon>Bacteria</taxon>
        <taxon>Bacillati</taxon>
        <taxon>Armatimonadota</taxon>
        <taxon>Fimbriimonadia</taxon>
        <taxon>Fimbriimonadales</taxon>
        <taxon>Fimbriimonadaceae</taxon>
        <taxon>Fimbriimonas</taxon>
    </lineage>
</organism>
<sequence>MGEGLVKSVAVIIPAFNEEDRILSVLRAVKGARLPTEIIVVSDGSTDRTAAVARSVPGVTVFELPGNQGKGAAMAAGVKLTSARYVAFVDADLGGLTPAHVDGIIQPLLDRRCDMCVGIFRGGKVWSDAAHTFTPYFSGQRALKREIFEAIPYISDLRLGIEYAINNEARRRRARVLRVVLPGVSNCHKEQKLGLVKGLAARTKMYKEIGEAMVKTRKRRKRPPRMRPPWLH</sequence>
<evidence type="ECO:0000313" key="12">
    <source>
        <dbReference type="Proteomes" id="UP000027982"/>
    </source>
</evidence>
<evidence type="ECO:0000256" key="5">
    <source>
        <dbReference type="ARBA" id="ARBA00022842"/>
    </source>
</evidence>
<accession>A0A068NPD2</accession>
<gene>
    <name evidence="11" type="ORF">OP10G_1864</name>
</gene>
<evidence type="ECO:0000256" key="3">
    <source>
        <dbReference type="ARBA" id="ARBA00022676"/>
    </source>
</evidence>
<dbReference type="EMBL" id="CP007139">
    <property type="protein sequence ID" value="AIE85232.1"/>
    <property type="molecule type" value="Genomic_DNA"/>
</dbReference>
<protein>
    <recommendedName>
        <fullName evidence="7">Glucosyl-3-phosphoglycerate synthase</fullName>
        <ecNumber evidence="6">2.4.1.266</ecNumber>
    </recommendedName>
</protein>
<dbReference type="KEGG" id="fgi:OP10G_1864"/>
<evidence type="ECO:0000256" key="6">
    <source>
        <dbReference type="ARBA" id="ARBA00039022"/>
    </source>
</evidence>
<keyword evidence="12" id="KW-1185">Reference proteome</keyword>
<dbReference type="SUPFAM" id="SSF53448">
    <property type="entry name" value="Nucleotide-diphospho-sugar transferases"/>
    <property type="match status" value="1"/>
</dbReference>
<dbReference type="AlphaFoldDB" id="A0A068NPD2"/>
<dbReference type="PANTHER" id="PTHR48090">
    <property type="entry name" value="UNDECAPRENYL-PHOSPHATE 4-DEOXY-4-FORMAMIDO-L-ARABINOSE TRANSFERASE-RELATED"/>
    <property type="match status" value="1"/>
</dbReference>
<dbReference type="eggNOG" id="COG1215">
    <property type="taxonomic scope" value="Bacteria"/>
</dbReference>
<reference evidence="11 12" key="1">
    <citation type="journal article" date="2014" name="PLoS ONE">
        <title>The first complete genome sequence of the class fimbriimonadia in the phylum armatimonadetes.</title>
        <authorList>
            <person name="Hu Z.Y."/>
            <person name="Wang Y.Z."/>
            <person name="Im W.T."/>
            <person name="Wang S.Y."/>
            <person name="Zhao G.P."/>
            <person name="Zheng H.J."/>
            <person name="Quan Z.X."/>
        </authorList>
    </citation>
    <scope>NUCLEOTIDE SEQUENCE [LARGE SCALE GENOMIC DNA]</scope>
    <source>
        <strain evidence="11">Gsoil 348</strain>
    </source>
</reference>
<name>A0A068NPD2_FIMGI</name>
<comment type="catalytic activity">
    <reaction evidence="9">
        <text>an NDP-alpha-D-glucose + (2R)-3-phosphoglycerate = (2R)-2-O-(alpha-D-glucopyranosyl)-3-phospho-glycerate + a ribonucleoside 5'-diphosphate + H(+)</text>
        <dbReference type="Rhea" id="RHEA:47244"/>
        <dbReference type="ChEBI" id="CHEBI:15378"/>
        <dbReference type="ChEBI" id="CHEBI:57930"/>
        <dbReference type="ChEBI" id="CHEBI:58272"/>
        <dbReference type="ChEBI" id="CHEBI:62600"/>
        <dbReference type="ChEBI" id="CHEBI:76533"/>
        <dbReference type="EC" id="2.4.1.266"/>
    </reaction>
    <physiologicalReaction direction="left-to-right" evidence="9">
        <dbReference type="Rhea" id="RHEA:47245"/>
    </physiologicalReaction>
</comment>
<comment type="similarity">
    <text evidence="2">Belongs to the glycosyltransferase 2 family.</text>
</comment>
<keyword evidence="4 11" id="KW-0808">Transferase</keyword>
<dbReference type="InterPro" id="IPR050256">
    <property type="entry name" value="Glycosyltransferase_2"/>
</dbReference>
<dbReference type="RefSeq" id="WP_052547651.1">
    <property type="nucleotide sequence ID" value="NZ_CP007139.1"/>
</dbReference>
<dbReference type="Pfam" id="PF00535">
    <property type="entry name" value="Glycos_transf_2"/>
    <property type="match status" value="1"/>
</dbReference>
<comment type="cofactor">
    <cofactor evidence="1">
        <name>Mg(2+)</name>
        <dbReference type="ChEBI" id="CHEBI:18420"/>
    </cofactor>
</comment>